<protein>
    <submittedName>
        <fullName evidence="1">Uncharacterized protein</fullName>
    </submittedName>
</protein>
<dbReference type="GeneID" id="61431592"/>
<dbReference type="Proteomes" id="UP000283586">
    <property type="component" value="Unassembled WGS sequence"/>
</dbReference>
<name>A0A414SS71_9FIRM</name>
<dbReference type="EMBL" id="QRID01000038">
    <property type="protein sequence ID" value="RHG24010.1"/>
    <property type="molecule type" value="Genomic_DNA"/>
</dbReference>
<gene>
    <name evidence="1" type="ORF">DW264_18705</name>
    <name evidence="2" type="ORF">DWZ31_18775</name>
</gene>
<evidence type="ECO:0000313" key="3">
    <source>
        <dbReference type="Proteomes" id="UP000283586"/>
    </source>
</evidence>
<evidence type="ECO:0000313" key="4">
    <source>
        <dbReference type="Proteomes" id="UP000284051"/>
    </source>
</evidence>
<accession>A0A414SS71</accession>
<dbReference type="RefSeq" id="WP_006859520.1">
    <property type="nucleotide sequence ID" value="NZ_CP102289.1"/>
</dbReference>
<reference evidence="3 4" key="1">
    <citation type="submission" date="2018-08" db="EMBL/GenBank/DDBJ databases">
        <title>A genome reference for cultivated species of the human gut microbiota.</title>
        <authorList>
            <person name="Zou Y."/>
            <person name="Xue W."/>
            <person name="Luo G."/>
        </authorList>
    </citation>
    <scope>NUCLEOTIDE SEQUENCE [LARGE SCALE GENOMIC DNA]</scope>
    <source>
        <strain evidence="2 3">AF31-21AC</strain>
        <strain evidence="1 4">AM22-21LB</strain>
    </source>
</reference>
<evidence type="ECO:0000313" key="2">
    <source>
        <dbReference type="EMBL" id="RHN02421.1"/>
    </source>
</evidence>
<evidence type="ECO:0000313" key="1">
    <source>
        <dbReference type="EMBL" id="RHG24010.1"/>
    </source>
</evidence>
<dbReference type="SUPFAM" id="SSF57783">
    <property type="entry name" value="Zinc beta-ribbon"/>
    <property type="match status" value="1"/>
</dbReference>
<sequence>MWKDNDDKIMGILDSIETQNKGCFPVVCPICGEKDGHLYFHRNRDGDEKGSMWVWCGKCYHFAHALCRLPKWWKNLDKINFEELTSYPNHLEENKFCIDEWINKLNALYNH</sequence>
<proteinExistence type="predicted"/>
<organism evidence="1 4">
    <name type="scientific">Roseburia intestinalis</name>
    <dbReference type="NCBI Taxonomy" id="166486"/>
    <lineage>
        <taxon>Bacteria</taxon>
        <taxon>Bacillati</taxon>
        <taxon>Bacillota</taxon>
        <taxon>Clostridia</taxon>
        <taxon>Lachnospirales</taxon>
        <taxon>Lachnospiraceae</taxon>
        <taxon>Roseburia</taxon>
    </lineage>
</organism>
<comment type="caution">
    <text evidence="1">The sequence shown here is derived from an EMBL/GenBank/DDBJ whole genome shotgun (WGS) entry which is preliminary data.</text>
</comment>
<dbReference type="EMBL" id="QRQN01000039">
    <property type="protein sequence ID" value="RHN02421.1"/>
    <property type="molecule type" value="Genomic_DNA"/>
</dbReference>
<dbReference type="AlphaFoldDB" id="A0A414SS71"/>
<dbReference type="Proteomes" id="UP000284051">
    <property type="component" value="Unassembled WGS sequence"/>
</dbReference>